<dbReference type="Proteomes" id="UP000693996">
    <property type="component" value="Chromosome"/>
</dbReference>
<dbReference type="GO" id="GO:0019305">
    <property type="term" value="P:dTDP-rhamnose biosynthetic process"/>
    <property type="evidence" value="ECO:0007669"/>
    <property type="project" value="TreeGrafter"/>
</dbReference>
<sequence>MIAGKKLPSRAAILVTGATGQVGFELVCAMQGIGKIIALDRTAFNLFEPSQMRRVIRAIKPVVIVNAAAYTAVDAAEKNSGLAMQVNAKALSVLADEARRVGAAIIHYSTDYVFNGDKNFPYIEEDKADPRNFYGVSKLAGEQIIASSGVHHLILRTSWVYGMRGKNFLSTILRLGKEKATIKIVDDQFGSPTWSNTIATMTAHIIAKSLAAHDTRQWWQKHSGLYHLTATGSTSWHGFAKSIFDAITIERVPNIIPILTSEFPVQAERPINSCLSNDKLKRVFDLQTPRWDLALQACLRFHGKYYR</sequence>
<keyword evidence="9" id="KW-1185">Reference proteome</keyword>
<comment type="pathway">
    <text evidence="1 6">Carbohydrate biosynthesis; dTDP-L-rhamnose biosynthesis.</text>
</comment>
<protein>
    <recommendedName>
        <fullName evidence="4 6">dTDP-4-dehydrorhamnose reductase</fullName>
        <ecNumber evidence="3 6">1.1.1.133</ecNumber>
    </recommendedName>
</protein>
<dbReference type="GO" id="GO:0005829">
    <property type="term" value="C:cytosol"/>
    <property type="evidence" value="ECO:0007669"/>
    <property type="project" value="TreeGrafter"/>
</dbReference>
<dbReference type="EMBL" id="OU343031">
    <property type="protein sequence ID" value="CAG7597690.1"/>
    <property type="molecule type" value="Genomic_DNA"/>
</dbReference>
<evidence type="ECO:0000256" key="6">
    <source>
        <dbReference type="RuleBase" id="RU364082"/>
    </source>
</evidence>
<evidence type="ECO:0000256" key="2">
    <source>
        <dbReference type="ARBA" id="ARBA00010944"/>
    </source>
</evidence>
<dbReference type="RefSeq" id="WP_216796485.1">
    <property type="nucleotide sequence ID" value="NZ_OU343031.1"/>
</dbReference>
<comment type="catalytic activity">
    <reaction evidence="5 6">
        <text>dTDP-beta-L-rhamnose + NADP(+) = dTDP-4-dehydro-beta-L-rhamnose + NADPH + H(+)</text>
        <dbReference type="Rhea" id="RHEA:21796"/>
        <dbReference type="ChEBI" id="CHEBI:15378"/>
        <dbReference type="ChEBI" id="CHEBI:57510"/>
        <dbReference type="ChEBI" id="CHEBI:57783"/>
        <dbReference type="ChEBI" id="CHEBI:58349"/>
        <dbReference type="ChEBI" id="CHEBI:62830"/>
        <dbReference type="EC" id="1.1.1.133"/>
    </reaction>
</comment>
<accession>A0A916NL40</accession>
<dbReference type="PANTHER" id="PTHR10491:SF4">
    <property type="entry name" value="METHIONINE ADENOSYLTRANSFERASE 2 SUBUNIT BETA"/>
    <property type="match status" value="1"/>
</dbReference>
<evidence type="ECO:0000259" key="7">
    <source>
        <dbReference type="Pfam" id="PF04321"/>
    </source>
</evidence>
<comment type="similarity">
    <text evidence="2 6">Belongs to the dTDP-4-dehydrorhamnose reductase family.</text>
</comment>
<evidence type="ECO:0000313" key="8">
    <source>
        <dbReference type="EMBL" id="CAG7597690.1"/>
    </source>
</evidence>
<proteinExistence type="inferred from homology"/>
<keyword evidence="6" id="KW-0521">NADP</keyword>
<dbReference type="GO" id="GO:0008831">
    <property type="term" value="F:dTDP-4-dehydrorhamnose reductase activity"/>
    <property type="evidence" value="ECO:0007669"/>
    <property type="project" value="UniProtKB-EC"/>
</dbReference>
<keyword evidence="6 8" id="KW-0560">Oxidoreductase</keyword>
<comment type="cofactor">
    <cofactor evidence="6">
        <name>Mg(2+)</name>
        <dbReference type="ChEBI" id="CHEBI:18420"/>
    </cofactor>
    <text evidence="6">Binds 1 Mg(2+) ion per monomer.</text>
</comment>
<evidence type="ECO:0000256" key="1">
    <source>
        <dbReference type="ARBA" id="ARBA00004781"/>
    </source>
</evidence>
<organism evidence="8 9">
    <name type="scientific">Candidatus Vallotiella hemipterorum</name>
    <dbReference type="NCBI Taxonomy" id="1177213"/>
    <lineage>
        <taxon>Bacteria</taxon>
        <taxon>Pseudomonadati</taxon>
        <taxon>Pseudomonadota</taxon>
        <taxon>Betaproteobacteria</taxon>
        <taxon>Burkholderiales</taxon>
        <taxon>Burkholderiaceae</taxon>
        <taxon>Candidatus Vallotiella</taxon>
    </lineage>
</organism>
<dbReference type="Pfam" id="PF04321">
    <property type="entry name" value="RmlD_sub_bind"/>
    <property type="match status" value="1"/>
</dbReference>
<comment type="function">
    <text evidence="6">Catalyzes the reduction of dTDP-6-deoxy-L-lyxo-4-hexulose to yield dTDP-L-rhamnose.</text>
</comment>
<reference evidence="8" key="1">
    <citation type="submission" date="2021-06" db="EMBL/GenBank/DDBJ databases">
        <authorList>
            <person name="Szabo G."/>
        </authorList>
    </citation>
    <scope>NUCLEOTIDE SEQUENCE</scope>
    <source>
        <strain evidence="8">MYVALT</strain>
    </source>
</reference>
<dbReference type="AlphaFoldDB" id="A0A916NL40"/>
<dbReference type="CDD" id="cd05254">
    <property type="entry name" value="dTDP_HR_like_SDR_e"/>
    <property type="match status" value="1"/>
</dbReference>
<gene>
    <name evidence="8" type="primary">rmlD</name>
    <name evidence="8" type="ORF">MYVALT_G_02040</name>
</gene>
<evidence type="ECO:0000256" key="4">
    <source>
        <dbReference type="ARBA" id="ARBA00017099"/>
    </source>
</evidence>
<name>A0A916NL40_9BURK</name>
<dbReference type="PANTHER" id="PTHR10491">
    <property type="entry name" value="DTDP-4-DEHYDRORHAMNOSE REDUCTASE"/>
    <property type="match status" value="1"/>
</dbReference>
<evidence type="ECO:0000256" key="5">
    <source>
        <dbReference type="ARBA" id="ARBA00048200"/>
    </source>
</evidence>
<evidence type="ECO:0000256" key="3">
    <source>
        <dbReference type="ARBA" id="ARBA00012929"/>
    </source>
</evidence>
<dbReference type="EC" id="1.1.1.133" evidence="3 6"/>
<feature type="domain" description="RmlD-like substrate binding" evidence="7">
    <location>
        <begin position="13"/>
        <end position="299"/>
    </location>
</feature>
<evidence type="ECO:0000313" key="9">
    <source>
        <dbReference type="Proteomes" id="UP000693996"/>
    </source>
</evidence>
<dbReference type="KEGG" id="vtr:MYVALT_G_02040"/>
<dbReference type="InterPro" id="IPR029903">
    <property type="entry name" value="RmlD-like-bd"/>
</dbReference>
<dbReference type="NCBIfam" id="TIGR01214">
    <property type="entry name" value="rmlD"/>
    <property type="match status" value="1"/>
</dbReference>
<dbReference type="InterPro" id="IPR005913">
    <property type="entry name" value="dTDP_dehydrorham_reduct"/>
</dbReference>